<comment type="pathway">
    <text evidence="3">Protein modification; protein glycosylation.</text>
</comment>
<keyword evidence="9 12" id="KW-0472">Membrane</keyword>
<dbReference type="InterPro" id="IPR055374">
    <property type="entry name" value="Ribophorin_II_3rd"/>
</dbReference>
<dbReference type="EMBL" id="KZ987957">
    <property type="protein sequence ID" value="RKP13726.1"/>
    <property type="molecule type" value="Genomic_DNA"/>
</dbReference>
<dbReference type="PANTHER" id="PTHR12640:SF0">
    <property type="entry name" value="DOLICHYL-DIPHOSPHOOLIGOSACCHARIDE--PROTEIN GLYCOSYLTRANSFERASE SUBUNIT 2"/>
    <property type="match status" value="1"/>
</dbReference>
<dbReference type="Proteomes" id="UP000267251">
    <property type="component" value="Unassembled WGS sequence"/>
</dbReference>
<keyword evidence="8 12" id="KW-1133">Transmembrane helix</keyword>
<evidence type="ECO:0000256" key="3">
    <source>
        <dbReference type="ARBA" id="ARBA00004922"/>
    </source>
</evidence>
<evidence type="ECO:0000256" key="8">
    <source>
        <dbReference type="ARBA" id="ARBA00022989"/>
    </source>
</evidence>
<comment type="subcellular location">
    <subcellularLocation>
        <location evidence="2">Endoplasmic reticulum membrane</location>
        <topology evidence="2">Multi-pass membrane protein</topology>
    </subcellularLocation>
</comment>
<evidence type="ECO:0000256" key="7">
    <source>
        <dbReference type="ARBA" id="ARBA00022824"/>
    </source>
</evidence>
<dbReference type="UniPathway" id="UPA00378"/>
<feature type="transmembrane region" description="Helical" evidence="12">
    <location>
        <begin position="180"/>
        <end position="203"/>
    </location>
</feature>
<dbReference type="GO" id="GO:0016740">
    <property type="term" value="F:transferase activity"/>
    <property type="evidence" value="ECO:0007669"/>
    <property type="project" value="UniProtKB-KW"/>
</dbReference>
<evidence type="ECO:0000313" key="16">
    <source>
        <dbReference type="Proteomes" id="UP000267251"/>
    </source>
</evidence>
<reference evidence="16" key="1">
    <citation type="journal article" date="2018" name="Nat. Microbiol.">
        <title>Leveraging single-cell genomics to expand the fungal tree of life.</title>
        <authorList>
            <person name="Ahrendt S.R."/>
            <person name="Quandt C.A."/>
            <person name="Ciobanu D."/>
            <person name="Clum A."/>
            <person name="Salamov A."/>
            <person name="Andreopoulos B."/>
            <person name="Cheng J.F."/>
            <person name="Woyke T."/>
            <person name="Pelin A."/>
            <person name="Henrissat B."/>
            <person name="Reynolds N.K."/>
            <person name="Benny G.L."/>
            <person name="Smith M.E."/>
            <person name="James T.Y."/>
            <person name="Grigoriev I.V."/>
        </authorList>
    </citation>
    <scope>NUCLEOTIDE SEQUENCE [LARGE SCALE GENOMIC DNA]</scope>
</reference>
<name>A0A4P9Y441_9FUNG</name>
<sequence>MDPISYIIRLSSFQPLIPSLSISLTYPEQLNRRLSLAQGDLLKLSFRLHLIPEGSSEGDEGKPHKAHQAFLRLRHIETGDEVSRPFSSSAATGRYKLDLKLKRGGTFFKNHPGRLEVTLIIGSFQSSSPIIYPLGEITSAFPDLSQNKDAPEFSPEDEEWTLRPEIHHIFREDQKMPPLFLSQVFAALTFSPWLLLLPLWAYLGANTKRAPWSSPIELASNILFLGSLVGFAYIYAMYWLRVTLFPTLGALAAVGLVALFTGQHSLSALARRRVKETKKE</sequence>
<comment type="function">
    <text evidence="1">Subunit of the oligosaccharyl transferase (OST) complex that catalyzes the initial transfer of a defined glycan (Glc(3)Man(9)GlcNAc(2) in eukaryotes) from the lipid carrier dolichol-pyrophosphate to an asparagine residue within an Asn-X-Ser/Thr consensus motif in nascent polypeptide chains, the first step in protein N-glycosylation. N-glycosylation occurs cotranslationally and the complex associates with the Sec61 complex at the channel-forming translocon complex that mediates protein translocation across the endoplasmic reticulum (ER). All subunits are required for a maximal enzyme activity.</text>
</comment>
<keyword evidence="6" id="KW-0732">Signal</keyword>
<evidence type="ECO:0000313" key="15">
    <source>
        <dbReference type="EMBL" id="RKP13726.1"/>
    </source>
</evidence>
<feature type="domain" description="Ribophorin II third" evidence="13">
    <location>
        <begin position="23"/>
        <end position="137"/>
    </location>
</feature>
<evidence type="ECO:0000256" key="1">
    <source>
        <dbReference type="ARBA" id="ARBA00002791"/>
    </source>
</evidence>
<gene>
    <name evidence="15" type="ORF">BJ684DRAFT_9655</name>
</gene>
<dbReference type="OrthoDB" id="432292at2759"/>
<evidence type="ECO:0000256" key="9">
    <source>
        <dbReference type="ARBA" id="ARBA00023136"/>
    </source>
</evidence>
<keyword evidence="15" id="KW-0808">Transferase</keyword>
<dbReference type="PANTHER" id="PTHR12640">
    <property type="entry name" value="RIBOPHORIN II"/>
    <property type="match status" value="1"/>
</dbReference>
<evidence type="ECO:0000256" key="6">
    <source>
        <dbReference type="ARBA" id="ARBA00022729"/>
    </source>
</evidence>
<feature type="transmembrane region" description="Helical" evidence="12">
    <location>
        <begin position="248"/>
        <end position="270"/>
    </location>
</feature>
<feature type="domain" description="Ribophorin II C-terminal" evidence="14">
    <location>
        <begin position="170"/>
        <end position="273"/>
    </location>
</feature>
<evidence type="ECO:0000256" key="2">
    <source>
        <dbReference type="ARBA" id="ARBA00004477"/>
    </source>
</evidence>
<feature type="transmembrane region" description="Helical" evidence="12">
    <location>
        <begin position="215"/>
        <end position="236"/>
    </location>
</feature>
<dbReference type="InterPro" id="IPR056790">
    <property type="entry name" value="Ribophorin_II_C"/>
</dbReference>
<keyword evidence="7" id="KW-0256">Endoplasmic reticulum</keyword>
<dbReference type="Pfam" id="PF23860">
    <property type="entry name" value="Ribophorin_II_3rd"/>
    <property type="match status" value="1"/>
</dbReference>
<dbReference type="Pfam" id="PF25147">
    <property type="entry name" value="Ribophorin_II_C"/>
    <property type="match status" value="1"/>
</dbReference>
<proteinExistence type="inferred from homology"/>
<accession>A0A4P9Y441</accession>
<evidence type="ECO:0000256" key="10">
    <source>
        <dbReference type="ARBA" id="ARBA00030078"/>
    </source>
</evidence>
<evidence type="ECO:0000256" key="12">
    <source>
        <dbReference type="SAM" id="Phobius"/>
    </source>
</evidence>
<comment type="similarity">
    <text evidence="4">Belongs to the SWP1 family.</text>
</comment>
<evidence type="ECO:0000256" key="4">
    <source>
        <dbReference type="ARBA" id="ARBA00009038"/>
    </source>
</evidence>
<dbReference type="GO" id="GO:0006487">
    <property type="term" value="P:protein N-linked glycosylation"/>
    <property type="evidence" value="ECO:0007669"/>
    <property type="project" value="TreeGrafter"/>
</dbReference>
<evidence type="ECO:0000259" key="13">
    <source>
        <dbReference type="Pfam" id="PF23860"/>
    </source>
</evidence>
<evidence type="ECO:0000259" key="14">
    <source>
        <dbReference type="Pfam" id="PF25147"/>
    </source>
</evidence>
<dbReference type="InterPro" id="IPR008814">
    <property type="entry name" value="Swp1"/>
</dbReference>
<keyword evidence="16" id="KW-1185">Reference proteome</keyword>
<evidence type="ECO:0000256" key="5">
    <source>
        <dbReference type="ARBA" id="ARBA00022692"/>
    </source>
</evidence>
<dbReference type="AlphaFoldDB" id="A0A4P9Y441"/>
<keyword evidence="5 12" id="KW-0812">Transmembrane</keyword>
<organism evidence="15 16">
    <name type="scientific">Piptocephalis cylindrospora</name>
    <dbReference type="NCBI Taxonomy" id="1907219"/>
    <lineage>
        <taxon>Eukaryota</taxon>
        <taxon>Fungi</taxon>
        <taxon>Fungi incertae sedis</taxon>
        <taxon>Zoopagomycota</taxon>
        <taxon>Zoopagomycotina</taxon>
        <taxon>Zoopagomycetes</taxon>
        <taxon>Zoopagales</taxon>
        <taxon>Piptocephalidaceae</taxon>
        <taxon>Piptocephalis</taxon>
    </lineage>
</organism>
<evidence type="ECO:0000256" key="11">
    <source>
        <dbReference type="ARBA" id="ARBA00032139"/>
    </source>
</evidence>
<dbReference type="GO" id="GO:0008250">
    <property type="term" value="C:oligosaccharyltransferase complex"/>
    <property type="evidence" value="ECO:0007669"/>
    <property type="project" value="InterPro"/>
</dbReference>
<protein>
    <recommendedName>
        <fullName evidence="11">Ribophorin II</fullName>
    </recommendedName>
    <alternativeName>
        <fullName evidence="10">Ribophorin-2</fullName>
    </alternativeName>
</protein>